<sequence>SMSIFSSTNSVFLFQSHPTPFVSLSLKKIEMSSVSSFVERSNGVFLASFFFSHSCRSYESTNTALTIDRFRF</sequence>
<organism evidence="1 2">
    <name type="scientific">Pristionchus mayeri</name>
    <dbReference type="NCBI Taxonomy" id="1317129"/>
    <lineage>
        <taxon>Eukaryota</taxon>
        <taxon>Metazoa</taxon>
        <taxon>Ecdysozoa</taxon>
        <taxon>Nematoda</taxon>
        <taxon>Chromadorea</taxon>
        <taxon>Rhabditida</taxon>
        <taxon>Rhabditina</taxon>
        <taxon>Diplogasteromorpha</taxon>
        <taxon>Diplogasteroidea</taxon>
        <taxon>Neodiplogasteridae</taxon>
        <taxon>Pristionchus</taxon>
    </lineage>
</organism>
<evidence type="ECO:0000313" key="1">
    <source>
        <dbReference type="EMBL" id="GMR42518.1"/>
    </source>
</evidence>
<reference evidence="2" key="1">
    <citation type="submission" date="2022-10" db="EMBL/GenBank/DDBJ databases">
        <title>Genome assembly of Pristionchus species.</title>
        <authorList>
            <person name="Yoshida K."/>
            <person name="Sommer R.J."/>
        </authorList>
    </citation>
    <scope>NUCLEOTIDE SEQUENCE [LARGE SCALE GENOMIC DNA]</scope>
    <source>
        <strain evidence="2">RS5460</strain>
    </source>
</reference>
<keyword evidence="2" id="KW-1185">Reference proteome</keyword>
<proteinExistence type="predicted"/>
<feature type="non-terminal residue" evidence="1">
    <location>
        <position position="1"/>
    </location>
</feature>
<dbReference type="Proteomes" id="UP001328107">
    <property type="component" value="Unassembled WGS sequence"/>
</dbReference>
<comment type="caution">
    <text evidence="1">The sequence shown here is derived from an EMBL/GenBank/DDBJ whole genome shotgun (WGS) entry which is preliminary data.</text>
</comment>
<dbReference type="AlphaFoldDB" id="A0AAN4ZJQ3"/>
<evidence type="ECO:0000313" key="2">
    <source>
        <dbReference type="Proteomes" id="UP001328107"/>
    </source>
</evidence>
<accession>A0AAN4ZJQ3</accession>
<feature type="non-terminal residue" evidence="1">
    <location>
        <position position="72"/>
    </location>
</feature>
<dbReference type="EMBL" id="BTRK01000003">
    <property type="protein sequence ID" value="GMR42518.1"/>
    <property type="molecule type" value="Genomic_DNA"/>
</dbReference>
<gene>
    <name evidence="1" type="ORF">PMAYCL1PPCAC_12713</name>
</gene>
<protein>
    <submittedName>
        <fullName evidence="1">Uncharacterized protein</fullName>
    </submittedName>
</protein>
<name>A0AAN4ZJQ3_9BILA</name>